<protein>
    <submittedName>
        <fullName evidence="2">Uncharacterized protein</fullName>
    </submittedName>
</protein>
<organism evidence="2 3">
    <name type="scientific">Kitasatospora nipponensis</name>
    <dbReference type="NCBI Taxonomy" id="258049"/>
    <lineage>
        <taxon>Bacteria</taxon>
        <taxon>Bacillati</taxon>
        <taxon>Actinomycetota</taxon>
        <taxon>Actinomycetes</taxon>
        <taxon>Kitasatosporales</taxon>
        <taxon>Streptomycetaceae</taxon>
        <taxon>Kitasatospora</taxon>
    </lineage>
</organism>
<dbReference type="EMBL" id="BAAALF010000046">
    <property type="protein sequence ID" value="GAA1238676.1"/>
    <property type="molecule type" value="Genomic_DNA"/>
</dbReference>
<evidence type="ECO:0000313" key="2">
    <source>
        <dbReference type="EMBL" id="GAA1238676.1"/>
    </source>
</evidence>
<proteinExistence type="predicted"/>
<gene>
    <name evidence="2" type="ORF">GCM10009665_31170</name>
</gene>
<reference evidence="3" key="1">
    <citation type="journal article" date="2019" name="Int. J. Syst. Evol. Microbiol.">
        <title>The Global Catalogue of Microorganisms (GCM) 10K type strain sequencing project: providing services to taxonomists for standard genome sequencing and annotation.</title>
        <authorList>
            <consortium name="The Broad Institute Genomics Platform"/>
            <consortium name="The Broad Institute Genome Sequencing Center for Infectious Disease"/>
            <person name="Wu L."/>
            <person name="Ma J."/>
        </authorList>
    </citation>
    <scope>NUCLEOTIDE SEQUENCE [LARGE SCALE GENOMIC DNA]</scope>
    <source>
        <strain evidence="3">JCM 13004</strain>
    </source>
</reference>
<evidence type="ECO:0000256" key="1">
    <source>
        <dbReference type="SAM" id="MobiDB-lite"/>
    </source>
</evidence>
<keyword evidence="3" id="KW-1185">Reference proteome</keyword>
<evidence type="ECO:0000313" key="3">
    <source>
        <dbReference type="Proteomes" id="UP001500037"/>
    </source>
</evidence>
<sequence>MAVASTRALAGSAATDAETAEDGPAPADDAVATVEDGVAGDEPALAGAAADVLTLSTVLHRVHASRWRRASETG</sequence>
<accession>A0ABP4GYG5</accession>
<name>A0ABP4GYG5_9ACTN</name>
<dbReference type="Proteomes" id="UP001500037">
    <property type="component" value="Unassembled WGS sequence"/>
</dbReference>
<feature type="region of interest" description="Disordered" evidence="1">
    <location>
        <begin position="1"/>
        <end position="28"/>
    </location>
</feature>
<comment type="caution">
    <text evidence="2">The sequence shown here is derived from an EMBL/GenBank/DDBJ whole genome shotgun (WGS) entry which is preliminary data.</text>
</comment>